<dbReference type="Gene3D" id="3.40.50.10300">
    <property type="entry name" value="CoaB-like"/>
    <property type="match status" value="1"/>
</dbReference>
<keyword evidence="3 4" id="KW-0288">FMN</keyword>
<dbReference type="Pfam" id="PF02441">
    <property type="entry name" value="Flavoprotein"/>
    <property type="match status" value="1"/>
</dbReference>
<dbReference type="EC" id="4.1.1.36" evidence="3"/>
<evidence type="ECO:0000313" key="7">
    <source>
        <dbReference type="EMBL" id="TFF67134.1"/>
    </source>
</evidence>
<comment type="function">
    <text evidence="4">Catalyzes two steps in the biosynthesis of coenzyme A. In the first step cysteine is conjugated to 4'-phosphopantothenate to form 4-phosphopantothenoylcysteine, in the latter compound is decarboxylated to form 4'-phosphopantotheine.</text>
</comment>
<keyword evidence="1 3" id="KW-0210">Decarboxylase</keyword>
<dbReference type="GO" id="GO:0004633">
    <property type="term" value="F:phosphopantothenoylcysteine decarboxylase activity"/>
    <property type="evidence" value="ECO:0007669"/>
    <property type="project" value="UniProtKB-UniRule"/>
</dbReference>
<dbReference type="Gene3D" id="3.40.50.1950">
    <property type="entry name" value="Flavin prenyltransferase-like"/>
    <property type="match status" value="1"/>
</dbReference>
<dbReference type="InterPro" id="IPR005252">
    <property type="entry name" value="CoaBC"/>
</dbReference>
<accession>A0A4V6QJ20</accession>
<comment type="similarity">
    <text evidence="3 4">In the N-terminal section; belongs to the HFCD (homo-oligomeric flavin containing Cys decarboxylase) superfamily.</text>
</comment>
<comment type="catalytic activity">
    <reaction evidence="3 4">
        <text>(R)-4'-phosphopantothenate + L-cysteine + CTP = N-[(R)-4-phosphopantothenoyl]-L-cysteine + CMP + diphosphate + H(+)</text>
        <dbReference type="Rhea" id="RHEA:19397"/>
        <dbReference type="ChEBI" id="CHEBI:10986"/>
        <dbReference type="ChEBI" id="CHEBI:15378"/>
        <dbReference type="ChEBI" id="CHEBI:33019"/>
        <dbReference type="ChEBI" id="CHEBI:35235"/>
        <dbReference type="ChEBI" id="CHEBI:37563"/>
        <dbReference type="ChEBI" id="CHEBI:59458"/>
        <dbReference type="ChEBI" id="CHEBI:60377"/>
        <dbReference type="EC" id="6.3.2.5"/>
    </reaction>
</comment>
<keyword evidence="3" id="KW-0511">Multifunctional enzyme</keyword>
<comment type="caution">
    <text evidence="3">Lacks conserved residue(s) required for the propagation of feature annotation.</text>
</comment>
<dbReference type="Pfam" id="PF04127">
    <property type="entry name" value="DFP"/>
    <property type="match status" value="1"/>
</dbReference>
<proteinExistence type="inferred from homology"/>
<dbReference type="Proteomes" id="UP000297454">
    <property type="component" value="Unassembled WGS sequence"/>
</dbReference>
<comment type="pathway">
    <text evidence="3 4">Cofactor biosynthesis; coenzyme A biosynthesis; CoA from (R)-pantothenate: step 2/5.</text>
</comment>
<dbReference type="RefSeq" id="WP_134744559.1">
    <property type="nucleotide sequence ID" value="NZ_CP119761.1"/>
</dbReference>
<reference evidence="7 8" key="1">
    <citation type="submission" date="2019-01" db="EMBL/GenBank/DDBJ databases">
        <title>Draft Genome Sequences of Helcococcus ovis Strains Isolated from the Uterus and Vagina of Dairy Cows with Metritis.</title>
        <authorList>
            <person name="Cunha F."/>
            <person name="Jeon S.J."/>
            <person name="Kutzer P."/>
            <person name="Galvao K.N."/>
        </authorList>
    </citation>
    <scope>NUCLEOTIDE SEQUENCE [LARGE SCALE GENOMIC DNA]</scope>
    <source>
        <strain evidence="7 8">KG-37</strain>
    </source>
</reference>
<dbReference type="GO" id="GO:0015941">
    <property type="term" value="P:pantothenate catabolic process"/>
    <property type="evidence" value="ECO:0007669"/>
    <property type="project" value="InterPro"/>
</dbReference>
<evidence type="ECO:0000256" key="4">
    <source>
        <dbReference type="RuleBase" id="RU364078"/>
    </source>
</evidence>
<dbReference type="GO" id="GO:0071513">
    <property type="term" value="C:phosphopantothenoylcysteine decarboxylase complex"/>
    <property type="evidence" value="ECO:0007669"/>
    <property type="project" value="TreeGrafter"/>
</dbReference>
<dbReference type="SUPFAM" id="SSF52507">
    <property type="entry name" value="Homo-oligomeric flavin-containing Cys decarboxylases, HFCD"/>
    <property type="match status" value="1"/>
</dbReference>
<organism evidence="7 8">
    <name type="scientific">Helcococcus ovis</name>
    <dbReference type="NCBI Taxonomy" id="72026"/>
    <lineage>
        <taxon>Bacteria</taxon>
        <taxon>Bacillati</taxon>
        <taxon>Bacillota</taxon>
        <taxon>Tissierellia</taxon>
        <taxon>Tissierellales</taxon>
        <taxon>Peptoniphilaceae</taxon>
        <taxon>Helcococcus</taxon>
    </lineage>
</organism>
<dbReference type="EMBL" id="SCFR01000004">
    <property type="protein sequence ID" value="TFF67134.1"/>
    <property type="molecule type" value="Genomic_DNA"/>
</dbReference>
<comment type="caution">
    <text evidence="7">The sequence shown here is derived from an EMBL/GenBank/DDBJ whole genome shotgun (WGS) entry which is preliminary data.</text>
</comment>
<dbReference type="InterPro" id="IPR003382">
    <property type="entry name" value="Flavoprotein"/>
</dbReference>
<dbReference type="AlphaFoldDB" id="A0A4V6QJ20"/>
<evidence type="ECO:0000256" key="3">
    <source>
        <dbReference type="HAMAP-Rule" id="MF_02225"/>
    </source>
</evidence>
<comment type="similarity">
    <text evidence="3 4">In the C-terminal section; belongs to the PPC synthetase family.</text>
</comment>
<keyword evidence="8" id="KW-1185">Reference proteome</keyword>
<name>A0A4V6QJ20_9FIRM</name>
<comment type="cofactor">
    <cofactor evidence="3">
        <name>FMN</name>
        <dbReference type="ChEBI" id="CHEBI:58210"/>
    </cofactor>
    <text evidence="3">Binds 1 FMN per subunit.</text>
</comment>
<dbReference type="GO" id="GO:0015937">
    <property type="term" value="P:coenzyme A biosynthetic process"/>
    <property type="evidence" value="ECO:0007669"/>
    <property type="project" value="UniProtKB-UniRule"/>
</dbReference>
<feature type="binding site" evidence="3">
    <location>
        <position position="319"/>
    </location>
    <ligand>
        <name>CTP</name>
        <dbReference type="ChEBI" id="CHEBI:37563"/>
    </ligand>
</feature>
<evidence type="ECO:0000256" key="2">
    <source>
        <dbReference type="ARBA" id="ARBA00023239"/>
    </source>
</evidence>
<evidence type="ECO:0000259" key="5">
    <source>
        <dbReference type="Pfam" id="PF02441"/>
    </source>
</evidence>
<sequence length="390" mass="42953">MLKGKKILIGVSSGIAIYKVLSLISSIRKKGAEVEVIMTESATKFINPITFETISNNKVYTDMFIHPDKVLHVDITNDVDLFLVAPATANTVAKVYAGIADNLLTTAILASKAPVAFAISTNTNMLLNPITQRNIDGLMDLGYDFIDSNEGKLACNTIGKGRMAEPEEILDFIEYKLTKKDLLGKKIIIASGPTISKMDPVRFITNYSSGKTGYQLAKNARNRGAKVVYITGRVSTPKLDFVKSIKVETNLELKNAIDSEFNDSNALIMAAAPVDYEFEITSDQKIKKSTDIVNYTLKKSVDILSYFGNKKENQKIIGFAAETENVVENAKNKLIKKNADYIIANDVSKNDTGFDVDTNIVTIIEKESKKEYPLLAKSEIANLILDLLVK</sequence>
<feature type="region of interest" description="Phosphopantothenate--cysteine ligase" evidence="3">
    <location>
        <begin position="187"/>
        <end position="390"/>
    </location>
</feature>
<dbReference type="EC" id="6.3.2.5" evidence="3"/>
<dbReference type="InterPro" id="IPR007085">
    <property type="entry name" value="DNA/pantothenate-metab_flavo_C"/>
</dbReference>
<keyword evidence="3 4" id="KW-0285">Flavoprotein</keyword>
<dbReference type="GO" id="GO:0010181">
    <property type="term" value="F:FMN binding"/>
    <property type="evidence" value="ECO:0007669"/>
    <property type="project" value="UniProtKB-UniRule"/>
</dbReference>
<comment type="catalytic activity">
    <reaction evidence="3 4">
        <text>N-[(R)-4-phosphopantothenoyl]-L-cysteine + H(+) = (R)-4'-phosphopantetheine + CO2</text>
        <dbReference type="Rhea" id="RHEA:16793"/>
        <dbReference type="ChEBI" id="CHEBI:15378"/>
        <dbReference type="ChEBI" id="CHEBI:16526"/>
        <dbReference type="ChEBI" id="CHEBI:59458"/>
        <dbReference type="ChEBI" id="CHEBI:61723"/>
        <dbReference type="EC" id="4.1.1.36"/>
    </reaction>
</comment>
<feature type="domain" description="Flavoprotein" evidence="5">
    <location>
        <begin position="5"/>
        <end position="173"/>
    </location>
</feature>
<dbReference type="UniPathway" id="UPA00241">
    <property type="reaction ID" value="UER00353"/>
</dbReference>
<feature type="domain" description="DNA/pantothenate metabolism flavoprotein C-terminal" evidence="6">
    <location>
        <begin position="183"/>
        <end position="389"/>
    </location>
</feature>
<dbReference type="SUPFAM" id="SSF102645">
    <property type="entry name" value="CoaB-like"/>
    <property type="match status" value="1"/>
</dbReference>
<feature type="binding site" evidence="3">
    <location>
        <position position="285"/>
    </location>
    <ligand>
        <name>CTP</name>
        <dbReference type="ChEBI" id="CHEBI:37563"/>
    </ligand>
</feature>
<dbReference type="PANTHER" id="PTHR14359:SF6">
    <property type="entry name" value="PHOSPHOPANTOTHENOYLCYSTEINE DECARBOXYLASE"/>
    <property type="match status" value="1"/>
</dbReference>
<dbReference type="InterPro" id="IPR036551">
    <property type="entry name" value="Flavin_trans-like"/>
</dbReference>
<comment type="cofactor">
    <cofactor evidence="3">
        <name>Mg(2+)</name>
        <dbReference type="ChEBI" id="CHEBI:18420"/>
    </cofactor>
</comment>
<feature type="active site" description="Proton donor" evidence="3">
    <location>
        <position position="155"/>
    </location>
</feature>
<keyword evidence="2 3" id="KW-0456">Lyase</keyword>
<keyword evidence="3 4" id="KW-0436">Ligase</keyword>
<comment type="pathway">
    <text evidence="3 4">Cofactor biosynthesis; coenzyme A biosynthesis; CoA from (R)-pantothenate: step 3/5.</text>
</comment>
<protein>
    <recommendedName>
        <fullName evidence="3">Coenzyme A biosynthesis bifunctional protein CoaBC</fullName>
    </recommendedName>
    <alternativeName>
        <fullName evidence="3">DNA/pantothenate metabolism flavoprotein</fullName>
    </alternativeName>
    <alternativeName>
        <fullName evidence="3">Phosphopantothenoylcysteine synthetase/decarboxylase</fullName>
        <shortName evidence="3">PPCS-PPCDC</shortName>
    </alternativeName>
    <domain>
        <recommendedName>
            <fullName evidence="3">Phosphopantothenoylcysteine decarboxylase</fullName>
            <shortName evidence="3">PPC decarboxylase</shortName>
            <shortName evidence="3">PPC-DC</shortName>
            <ecNumber evidence="3">4.1.1.36</ecNumber>
        </recommendedName>
        <alternativeName>
            <fullName evidence="3">CoaC</fullName>
        </alternativeName>
    </domain>
    <domain>
        <recommendedName>
            <fullName evidence="3">Phosphopantothenate--cysteine ligase</fullName>
            <ecNumber evidence="3">6.3.2.5</ecNumber>
        </recommendedName>
        <alternativeName>
            <fullName evidence="3">CoaB</fullName>
        </alternativeName>
        <alternativeName>
            <fullName evidence="3">Phosphopantothenoylcysteine synthetase</fullName>
            <shortName evidence="3">PPC synthetase</shortName>
            <shortName evidence="3">PPC-S</shortName>
        </alternativeName>
    </domain>
</protein>
<gene>
    <name evidence="3 7" type="primary">coaBC</name>
    <name evidence="7" type="ORF">EQF91_01915</name>
</gene>
<dbReference type="InterPro" id="IPR035929">
    <property type="entry name" value="CoaB-like_sf"/>
</dbReference>
<dbReference type="GO" id="GO:0046872">
    <property type="term" value="F:metal ion binding"/>
    <property type="evidence" value="ECO:0007669"/>
    <property type="project" value="UniProtKB-KW"/>
</dbReference>
<dbReference type="HAMAP" id="MF_02225">
    <property type="entry name" value="CoaBC"/>
    <property type="match status" value="1"/>
</dbReference>
<keyword evidence="3" id="KW-0479">Metal-binding</keyword>
<dbReference type="PANTHER" id="PTHR14359">
    <property type="entry name" value="HOMO-OLIGOMERIC FLAVIN CONTAINING CYS DECARBOXYLASE FAMILY"/>
    <property type="match status" value="1"/>
</dbReference>
<dbReference type="GO" id="GO:0004632">
    <property type="term" value="F:phosphopantothenate--cysteine ligase activity"/>
    <property type="evidence" value="ECO:0007669"/>
    <property type="project" value="UniProtKB-UniRule"/>
</dbReference>
<keyword evidence="3" id="KW-0460">Magnesium</keyword>
<feature type="region of interest" description="Phosphopantothenoylcysteine decarboxylase" evidence="3">
    <location>
        <begin position="1"/>
        <end position="186"/>
    </location>
</feature>
<comment type="function">
    <text evidence="3">Catalyzes two sequential steps in the biosynthesis of coenzyme A. In the first step cysteine is conjugated to 4'-phosphopantothenate to form 4-phosphopantothenoylcysteine. In the second step the latter compound is decarboxylated to form 4'-phosphopantotheine.</text>
</comment>
<feature type="binding site" evidence="3">
    <location>
        <position position="337"/>
    </location>
    <ligand>
        <name>CTP</name>
        <dbReference type="ChEBI" id="CHEBI:37563"/>
    </ligand>
</feature>
<feature type="binding site" evidence="3">
    <location>
        <position position="275"/>
    </location>
    <ligand>
        <name>CTP</name>
        <dbReference type="ChEBI" id="CHEBI:37563"/>
    </ligand>
</feature>
<evidence type="ECO:0000313" key="8">
    <source>
        <dbReference type="Proteomes" id="UP000297454"/>
    </source>
</evidence>
<feature type="binding site" evidence="3">
    <location>
        <position position="333"/>
    </location>
    <ligand>
        <name>CTP</name>
        <dbReference type="ChEBI" id="CHEBI:37563"/>
    </ligand>
</feature>
<dbReference type="NCBIfam" id="TIGR00521">
    <property type="entry name" value="coaBC_dfp"/>
    <property type="match status" value="1"/>
</dbReference>
<evidence type="ECO:0000259" key="6">
    <source>
        <dbReference type="Pfam" id="PF04127"/>
    </source>
</evidence>
<evidence type="ECO:0000256" key="1">
    <source>
        <dbReference type="ARBA" id="ARBA00022793"/>
    </source>
</evidence>